<keyword evidence="1" id="KW-0732">Signal</keyword>
<evidence type="ECO:0000313" key="2">
    <source>
        <dbReference type="EMBL" id="MFK2854859.1"/>
    </source>
</evidence>
<name>A0ABW8IKR5_9GAMM</name>
<gene>
    <name evidence="2" type="ORF">ISP18_09685</name>
</gene>
<organism evidence="2 3">
    <name type="scientific">Dyella humi</name>
    <dbReference type="NCBI Taxonomy" id="1770547"/>
    <lineage>
        <taxon>Bacteria</taxon>
        <taxon>Pseudomonadati</taxon>
        <taxon>Pseudomonadota</taxon>
        <taxon>Gammaproteobacteria</taxon>
        <taxon>Lysobacterales</taxon>
        <taxon>Rhodanobacteraceae</taxon>
        <taxon>Dyella</taxon>
    </lineage>
</organism>
<feature type="signal peptide" evidence="1">
    <location>
        <begin position="1"/>
        <end position="26"/>
    </location>
</feature>
<dbReference type="Proteomes" id="UP001620409">
    <property type="component" value="Unassembled WGS sequence"/>
</dbReference>
<protein>
    <recommendedName>
        <fullName evidence="4">Spore coat protein U domain-containing protein</fullName>
    </recommendedName>
</protein>
<reference evidence="2 3" key="1">
    <citation type="submission" date="2020-10" db="EMBL/GenBank/DDBJ databases">
        <title>Phylogeny of dyella-like bacteria.</title>
        <authorList>
            <person name="Fu J."/>
        </authorList>
    </citation>
    <scope>NUCLEOTIDE SEQUENCE [LARGE SCALE GENOMIC DNA]</scope>
    <source>
        <strain evidence="2 3">DHG40</strain>
    </source>
</reference>
<keyword evidence="3" id="KW-1185">Reference proteome</keyword>
<evidence type="ECO:0000313" key="3">
    <source>
        <dbReference type="Proteomes" id="UP001620409"/>
    </source>
</evidence>
<accession>A0ABW8IKR5</accession>
<proteinExistence type="predicted"/>
<comment type="caution">
    <text evidence="2">The sequence shown here is derived from an EMBL/GenBank/DDBJ whole genome shotgun (WGS) entry which is preliminary data.</text>
</comment>
<dbReference type="RefSeq" id="WP_380010139.1">
    <property type="nucleotide sequence ID" value="NZ_JADIKI010000022.1"/>
</dbReference>
<dbReference type="EMBL" id="JADIKI010000022">
    <property type="protein sequence ID" value="MFK2854859.1"/>
    <property type="molecule type" value="Genomic_DNA"/>
</dbReference>
<evidence type="ECO:0000256" key="1">
    <source>
        <dbReference type="SAM" id="SignalP"/>
    </source>
</evidence>
<feature type="chain" id="PRO_5047307057" description="Spore coat protein U domain-containing protein" evidence="1">
    <location>
        <begin position="27"/>
        <end position="182"/>
    </location>
</feature>
<sequence>MNKLRSCAAATLLLTVLAGLSLPAAAQDGPPGPFSTTTTLSVSGKPSRGATITLTVTVSGDQFVFNNSAAICNTYQPNSIAIYNGNTPIASTQLFTGNAAATVSQYAIYVNDGTCVYEDEFWTTATSYTTTYKIPQNASSVNLHAAFVPASSGSFSLASQSPTLTYRFANAVPAVVNLLFKN</sequence>
<evidence type="ECO:0008006" key="4">
    <source>
        <dbReference type="Google" id="ProtNLM"/>
    </source>
</evidence>